<dbReference type="EMBL" id="QJTI01000001">
    <property type="protein sequence ID" value="PYF05284.1"/>
    <property type="molecule type" value="Genomic_DNA"/>
</dbReference>
<reference evidence="1 2" key="1">
    <citation type="submission" date="2018-06" db="EMBL/GenBank/DDBJ databases">
        <title>Genomic Encyclopedia of Archaeal and Bacterial Type Strains, Phase II (KMG-II): from individual species to whole genera.</title>
        <authorList>
            <person name="Goeker M."/>
        </authorList>
    </citation>
    <scope>NUCLEOTIDE SEQUENCE [LARGE SCALE GENOMIC DNA]</scope>
    <source>
        <strain evidence="1 2">JCM 11668</strain>
    </source>
</reference>
<evidence type="ECO:0000313" key="2">
    <source>
        <dbReference type="Proteomes" id="UP000248148"/>
    </source>
</evidence>
<dbReference type="AlphaFoldDB" id="A0A318TKU1"/>
<keyword evidence="2" id="KW-1185">Reference proteome</keyword>
<organism evidence="1 2">
    <name type="scientific">Rhodopseudomonas faecalis</name>
    <dbReference type="NCBI Taxonomy" id="99655"/>
    <lineage>
        <taxon>Bacteria</taxon>
        <taxon>Pseudomonadati</taxon>
        <taxon>Pseudomonadota</taxon>
        <taxon>Alphaproteobacteria</taxon>
        <taxon>Hyphomicrobiales</taxon>
        <taxon>Nitrobacteraceae</taxon>
        <taxon>Rhodopseudomonas</taxon>
    </lineage>
</organism>
<protein>
    <submittedName>
        <fullName evidence="1">Uncharacterized protein</fullName>
    </submittedName>
</protein>
<sequence>MTRVLSLRDQEAVCRERAQRDGERRAFWSAEAEAWQRVVRDEIAAAFRGGLRRGPELERMA</sequence>
<dbReference type="OrthoDB" id="8243514at2"/>
<accession>A0A318TKU1</accession>
<dbReference type="Proteomes" id="UP000248148">
    <property type="component" value="Unassembled WGS sequence"/>
</dbReference>
<dbReference type="RefSeq" id="WP_110779182.1">
    <property type="nucleotide sequence ID" value="NZ_QJTI01000001.1"/>
</dbReference>
<evidence type="ECO:0000313" key="1">
    <source>
        <dbReference type="EMBL" id="PYF05284.1"/>
    </source>
</evidence>
<comment type="caution">
    <text evidence="1">The sequence shown here is derived from an EMBL/GenBank/DDBJ whole genome shotgun (WGS) entry which is preliminary data.</text>
</comment>
<gene>
    <name evidence="1" type="ORF">BJ122_10121</name>
</gene>
<name>A0A318TKU1_9BRAD</name>
<proteinExistence type="predicted"/>